<dbReference type="Proteomes" id="UP001184150">
    <property type="component" value="Unassembled WGS sequence"/>
</dbReference>
<dbReference type="InterPro" id="IPR036249">
    <property type="entry name" value="Thioredoxin-like_sf"/>
</dbReference>
<dbReference type="PANTHER" id="PTHR44051:SF8">
    <property type="entry name" value="GLUTATHIONE S-TRANSFERASE GSTA"/>
    <property type="match status" value="1"/>
</dbReference>
<dbReference type="RefSeq" id="WP_309804288.1">
    <property type="nucleotide sequence ID" value="NZ_JAVDRD010000001.1"/>
</dbReference>
<feature type="domain" description="GST C-terminal" evidence="3">
    <location>
        <begin position="83"/>
        <end position="207"/>
    </location>
</feature>
<dbReference type="Pfam" id="PF00043">
    <property type="entry name" value="GST_C"/>
    <property type="match status" value="1"/>
</dbReference>
<dbReference type="SFLD" id="SFLDS00019">
    <property type="entry name" value="Glutathione_Transferase_(cytos"/>
    <property type="match status" value="1"/>
</dbReference>
<dbReference type="Gene3D" id="1.20.1050.10">
    <property type="match status" value="1"/>
</dbReference>
<dbReference type="SUPFAM" id="SSF47616">
    <property type="entry name" value="GST C-terminal domain-like"/>
    <property type="match status" value="1"/>
</dbReference>
<comment type="caution">
    <text evidence="4">The sequence shown here is derived from an EMBL/GenBank/DDBJ whole genome shotgun (WGS) entry which is preliminary data.</text>
</comment>
<dbReference type="Pfam" id="PF13409">
    <property type="entry name" value="GST_N_2"/>
    <property type="match status" value="1"/>
</dbReference>
<dbReference type="SUPFAM" id="SSF52833">
    <property type="entry name" value="Thioredoxin-like"/>
    <property type="match status" value="1"/>
</dbReference>
<dbReference type="PROSITE" id="PS50404">
    <property type="entry name" value="GST_NTER"/>
    <property type="match status" value="1"/>
</dbReference>
<evidence type="ECO:0000259" key="3">
    <source>
        <dbReference type="PROSITE" id="PS50405"/>
    </source>
</evidence>
<dbReference type="InterPro" id="IPR036282">
    <property type="entry name" value="Glutathione-S-Trfase_C_sf"/>
</dbReference>
<evidence type="ECO:0000259" key="2">
    <source>
        <dbReference type="PROSITE" id="PS50404"/>
    </source>
</evidence>
<dbReference type="InterPro" id="IPR004046">
    <property type="entry name" value="GST_C"/>
</dbReference>
<proteinExistence type="predicted"/>
<dbReference type="SFLD" id="SFLDG00358">
    <property type="entry name" value="Main_(cytGST)"/>
    <property type="match status" value="1"/>
</dbReference>
<organism evidence="4 5">
    <name type="scientific">Novosphingobium capsulatum</name>
    <dbReference type="NCBI Taxonomy" id="13688"/>
    <lineage>
        <taxon>Bacteria</taxon>
        <taxon>Pseudomonadati</taxon>
        <taxon>Pseudomonadota</taxon>
        <taxon>Alphaproteobacteria</taxon>
        <taxon>Sphingomonadales</taxon>
        <taxon>Sphingomonadaceae</taxon>
        <taxon>Novosphingobium</taxon>
    </lineage>
</organism>
<dbReference type="PANTHER" id="PTHR44051">
    <property type="entry name" value="GLUTATHIONE S-TRANSFERASE-RELATED"/>
    <property type="match status" value="1"/>
</dbReference>
<dbReference type="GO" id="GO:0004364">
    <property type="term" value="F:glutathione transferase activity"/>
    <property type="evidence" value="ECO:0007669"/>
    <property type="project" value="UniProtKB-EC"/>
</dbReference>
<accession>A0ABU1MHV8</accession>
<protein>
    <submittedName>
        <fullName evidence="4">Glutathione S-transferase</fullName>
        <ecNumber evidence="4">2.5.1.18</ecNumber>
    </submittedName>
</protein>
<dbReference type="InterPro" id="IPR004045">
    <property type="entry name" value="Glutathione_S-Trfase_N"/>
</dbReference>
<dbReference type="EMBL" id="JAVDRD010000001">
    <property type="protein sequence ID" value="MDR6509627.1"/>
    <property type="molecule type" value="Genomic_DNA"/>
</dbReference>
<evidence type="ECO:0000313" key="5">
    <source>
        <dbReference type="Proteomes" id="UP001184150"/>
    </source>
</evidence>
<dbReference type="CDD" id="cd03188">
    <property type="entry name" value="GST_C_Beta"/>
    <property type="match status" value="1"/>
</dbReference>
<dbReference type="SFLD" id="SFLDG01150">
    <property type="entry name" value="Main.1:_Beta-like"/>
    <property type="match status" value="1"/>
</dbReference>
<evidence type="ECO:0000256" key="1">
    <source>
        <dbReference type="SAM" id="MobiDB-lite"/>
    </source>
</evidence>
<keyword evidence="5" id="KW-1185">Reference proteome</keyword>
<dbReference type="InterPro" id="IPR010987">
    <property type="entry name" value="Glutathione-S-Trfase_C-like"/>
</dbReference>
<evidence type="ECO:0000313" key="4">
    <source>
        <dbReference type="EMBL" id="MDR6509627.1"/>
    </source>
</evidence>
<reference evidence="4 5" key="1">
    <citation type="submission" date="2023-07" db="EMBL/GenBank/DDBJ databases">
        <title>Sorghum-associated microbial communities from plants grown in Nebraska, USA.</title>
        <authorList>
            <person name="Schachtman D."/>
        </authorList>
    </citation>
    <scope>NUCLEOTIDE SEQUENCE [LARGE SCALE GENOMIC DNA]</scope>
    <source>
        <strain evidence="4 5">DS1027</strain>
    </source>
</reference>
<feature type="region of interest" description="Disordered" evidence="1">
    <location>
        <begin position="204"/>
        <end position="223"/>
    </location>
</feature>
<sequence length="223" mass="23850">MQLLASPGATSLPAHVIIRELDLPVPVRLLRLGPGGDDLAPLTPFGRIPALVLDDGTVIGENAAILPFLADQRPGTALFAPAGTVERAQIQAWIGYINSEIHGATQRVGNRPHLYSDDPAAHEGIRQAARRRLREAFQPIEDRLGEAEWLVGDRFTIADAYLGVFASYVPHFGPALADLPALAAFSARFEARPAVRAVREAEGPLPFRPGASAQPAPDQEVPA</sequence>
<feature type="domain" description="GST N-terminal" evidence="2">
    <location>
        <begin position="1"/>
        <end position="77"/>
    </location>
</feature>
<dbReference type="Gene3D" id="3.40.30.10">
    <property type="entry name" value="Glutaredoxin"/>
    <property type="match status" value="1"/>
</dbReference>
<dbReference type="CDD" id="cd03057">
    <property type="entry name" value="GST_N_Beta"/>
    <property type="match status" value="1"/>
</dbReference>
<dbReference type="InterPro" id="IPR040079">
    <property type="entry name" value="Glutathione_S-Trfase"/>
</dbReference>
<keyword evidence="4" id="KW-0808">Transferase</keyword>
<dbReference type="EC" id="2.5.1.18" evidence="4"/>
<name>A0ABU1MHV8_9SPHN</name>
<gene>
    <name evidence="4" type="ORF">J2792_000467</name>
</gene>
<dbReference type="PROSITE" id="PS50405">
    <property type="entry name" value="GST_CTER"/>
    <property type="match status" value="1"/>
</dbReference>